<dbReference type="EMBL" id="QEWP01000025">
    <property type="protein sequence ID" value="PWD97796.1"/>
    <property type="molecule type" value="Genomic_DNA"/>
</dbReference>
<sequence>MQLKPILLSIFILLLSTIKGYGQDNFNIKGQILSEAGDPVELVNIIVAGRSLGTTSDENGEFQILVTPPFPVLLQFSHIEYIPNETSVTPSELQESTLKVTLKARVREVKEVEVKVDAGDDQTVQKITPDLSTKLPSPAGYAIEGLVRSQMGVSSNNELSTQYRVRGGNFDENLVYLNGFEVHRPQLVRSGQQEGLSIVNPDLVKSVYFSSGGFGVSYGDKMSSVLDVNYKTPDSTAASANINLLGMSAHAEGTLKKGKVTWLTGIRHKTNRYLLGSLDTKGDYNPSFIDAQAFVTYHINSKFSIEGLGYYALNHYQFKPSDRETDFGTMSDVKRLKIYFAGQENDRFKTGMGAVKLNLTPSKDHKYKLQASHYRALEEEAFDIAGAYWLQEIAGLNGEESATNIGVGEYLQHARNDLLATVTSISLKGDHVFSKNNALNWGVDLKSENFKDRINEWELIDSAGYSIPRNPELELSYSRNAEIEMQTQHIKAYAAHQTTFSPEWGKIRLNYGSRFIYSDREEKLHITPRFQVTLLPFATPNTRFRLSGGWYYQPPFYKEYRPPKSGEVNTLTAQKSRQILGGLDHYFSIFDRPFKFSTEIYYKHMFDLTPYKVDNVRIQYTGKNEAKGYAAGIDFKLHGEFVPGTESWATLSLLKTEEDLESDTWEKPGEPGYIPRPSDQRVNFSLFFQDYFPNNPTFKVHLSLFYGSGLPFGPPRSPRYLATYRMSPYRRVDIGFSKDLMPWLRRNTQQKIIKDFWVGLEIFNLFDISNTISYYWVSDVEDRQYAVPNYLTGRRINLSLNMAF</sequence>
<name>A0A2U2B408_9BACT</name>
<evidence type="ECO:0000259" key="1">
    <source>
        <dbReference type="Pfam" id="PF07715"/>
    </source>
</evidence>
<dbReference type="InterPro" id="IPR008969">
    <property type="entry name" value="CarboxyPept-like_regulatory"/>
</dbReference>
<dbReference type="AlphaFoldDB" id="A0A2U2B408"/>
<dbReference type="Pfam" id="PF13715">
    <property type="entry name" value="CarbopepD_reg_2"/>
    <property type="match status" value="1"/>
</dbReference>
<protein>
    <submittedName>
        <fullName evidence="2">TonB-dependent receptor</fullName>
    </submittedName>
</protein>
<keyword evidence="2" id="KW-0675">Receptor</keyword>
<dbReference type="Pfam" id="PF07715">
    <property type="entry name" value="Plug"/>
    <property type="match status" value="1"/>
</dbReference>
<dbReference type="Proteomes" id="UP000244956">
    <property type="component" value="Unassembled WGS sequence"/>
</dbReference>
<accession>A0A2U2B408</accession>
<evidence type="ECO:0000313" key="2">
    <source>
        <dbReference type="EMBL" id="PWD97796.1"/>
    </source>
</evidence>
<gene>
    <name evidence="2" type="ORF">DDZ16_18945</name>
</gene>
<feature type="domain" description="TonB-dependent receptor plug" evidence="1">
    <location>
        <begin position="147"/>
        <end position="220"/>
    </location>
</feature>
<proteinExistence type="predicted"/>
<dbReference type="Gene3D" id="2.60.40.1120">
    <property type="entry name" value="Carboxypeptidase-like, regulatory domain"/>
    <property type="match status" value="1"/>
</dbReference>
<dbReference type="SUPFAM" id="SSF49464">
    <property type="entry name" value="Carboxypeptidase regulatory domain-like"/>
    <property type="match status" value="1"/>
</dbReference>
<evidence type="ECO:0000313" key="3">
    <source>
        <dbReference type="Proteomes" id="UP000244956"/>
    </source>
</evidence>
<organism evidence="2 3">
    <name type="scientific">Marinilabilia rubra</name>
    <dbReference type="NCBI Taxonomy" id="2162893"/>
    <lineage>
        <taxon>Bacteria</taxon>
        <taxon>Pseudomonadati</taxon>
        <taxon>Bacteroidota</taxon>
        <taxon>Bacteroidia</taxon>
        <taxon>Marinilabiliales</taxon>
        <taxon>Marinilabiliaceae</taxon>
        <taxon>Marinilabilia</taxon>
    </lineage>
</organism>
<keyword evidence="3" id="KW-1185">Reference proteome</keyword>
<dbReference type="RefSeq" id="WP_109266051.1">
    <property type="nucleotide sequence ID" value="NZ_QEWP01000025.1"/>
</dbReference>
<dbReference type="OrthoDB" id="1108759at2"/>
<comment type="caution">
    <text evidence="2">The sequence shown here is derived from an EMBL/GenBank/DDBJ whole genome shotgun (WGS) entry which is preliminary data.</text>
</comment>
<reference evidence="2 3" key="1">
    <citation type="submission" date="2018-05" db="EMBL/GenBank/DDBJ databases">
        <title>Marinilabilia rubrum sp. nov., isolated from saltern sediment.</title>
        <authorList>
            <person name="Zhang R."/>
        </authorList>
    </citation>
    <scope>NUCLEOTIDE SEQUENCE [LARGE SCALE GENOMIC DNA]</scope>
    <source>
        <strain evidence="2 3">WTE16</strain>
    </source>
</reference>
<dbReference type="SUPFAM" id="SSF56935">
    <property type="entry name" value="Porins"/>
    <property type="match status" value="1"/>
</dbReference>
<dbReference type="InterPro" id="IPR012910">
    <property type="entry name" value="Plug_dom"/>
</dbReference>